<evidence type="ECO:0000313" key="4">
    <source>
        <dbReference type="Proteomes" id="UP001375812"/>
    </source>
</evidence>
<protein>
    <recommendedName>
        <fullName evidence="5">Glutamyl-tRNA reductase</fullName>
    </recommendedName>
</protein>
<dbReference type="Proteomes" id="UP001375812">
    <property type="component" value="Unassembled WGS sequence"/>
</dbReference>
<dbReference type="RefSeq" id="WP_105543806.1">
    <property type="nucleotide sequence ID" value="NZ_JBBGZH010000002.1"/>
</dbReference>
<organism evidence="3 4">
    <name type="scientific">Ochrobactrum vermis</name>
    <dbReference type="NCBI Taxonomy" id="1827297"/>
    <lineage>
        <taxon>Bacteria</taxon>
        <taxon>Pseudomonadati</taxon>
        <taxon>Pseudomonadota</taxon>
        <taxon>Alphaproteobacteria</taxon>
        <taxon>Hyphomicrobiales</taxon>
        <taxon>Brucellaceae</taxon>
        <taxon>Brucella/Ochrobactrum group</taxon>
        <taxon>Ochrobactrum</taxon>
    </lineage>
</organism>
<dbReference type="NCBIfam" id="NF046118">
    <property type="entry name" value="T4SS_BAB2_0123"/>
    <property type="match status" value="1"/>
</dbReference>
<evidence type="ECO:0000313" key="3">
    <source>
        <dbReference type="EMBL" id="MEJ5021355.1"/>
    </source>
</evidence>
<evidence type="ECO:0000256" key="2">
    <source>
        <dbReference type="SAM" id="SignalP"/>
    </source>
</evidence>
<feature type="coiled-coil region" evidence="1">
    <location>
        <begin position="71"/>
        <end position="112"/>
    </location>
</feature>
<comment type="caution">
    <text evidence="3">The sequence shown here is derived from an EMBL/GenBank/DDBJ whole genome shotgun (WGS) entry which is preliminary data.</text>
</comment>
<keyword evidence="1" id="KW-0175">Coiled coil</keyword>
<name>A0ABU8PIH2_9HYPH</name>
<sequence length="161" mass="17535">MSLLLANLLSTLMALASLAALIVVGRKANETIKLGKLLALRVAAASNGLERAVKAIQSERTDLGTALADENNKLEARLAETQRVRREMEEAIEELNRLRKALTRDIRHARNVTDSKPRAENKIATAADTGQPKALQKEKKALPVFVHRAVRKATVDIAGQA</sequence>
<keyword evidence="2" id="KW-0732">Signal</keyword>
<gene>
    <name evidence="3" type="ORF">WH297_16675</name>
</gene>
<evidence type="ECO:0008006" key="5">
    <source>
        <dbReference type="Google" id="ProtNLM"/>
    </source>
</evidence>
<dbReference type="EMBL" id="JBBGZH010000002">
    <property type="protein sequence ID" value="MEJ5021355.1"/>
    <property type="molecule type" value="Genomic_DNA"/>
</dbReference>
<proteinExistence type="predicted"/>
<reference evidence="3 4" key="1">
    <citation type="submission" date="2023-12" db="EMBL/GenBank/DDBJ databases">
        <title>Gut-associated functions are favored during microbiome assembly across C. elegans life.</title>
        <authorList>
            <person name="Zimmermann J."/>
        </authorList>
    </citation>
    <scope>NUCLEOTIDE SEQUENCE [LARGE SCALE GENOMIC DNA]</scope>
    <source>
        <strain evidence="3 4">MYb71</strain>
    </source>
</reference>
<evidence type="ECO:0000256" key="1">
    <source>
        <dbReference type="SAM" id="Coils"/>
    </source>
</evidence>
<accession>A0ABU8PIH2</accession>
<feature type="signal peptide" evidence="2">
    <location>
        <begin position="1"/>
        <end position="19"/>
    </location>
</feature>
<keyword evidence="4" id="KW-1185">Reference proteome</keyword>
<feature type="chain" id="PRO_5045452469" description="Glutamyl-tRNA reductase" evidence="2">
    <location>
        <begin position="20"/>
        <end position="161"/>
    </location>
</feature>